<dbReference type="InterPro" id="IPR050090">
    <property type="entry name" value="Tyrosine_recombinase_XerCD"/>
</dbReference>
<dbReference type="EMBL" id="JARQAJ010000003">
    <property type="protein sequence ID" value="MDT2759315.1"/>
    <property type="molecule type" value="Genomic_DNA"/>
</dbReference>
<dbReference type="InterPro" id="IPR002104">
    <property type="entry name" value="Integrase_catalytic"/>
</dbReference>
<dbReference type="Gene3D" id="1.10.443.10">
    <property type="entry name" value="Intergrase catalytic core"/>
    <property type="match status" value="1"/>
</dbReference>
<keyword evidence="2" id="KW-0229">DNA integration</keyword>
<dbReference type="Gene3D" id="1.10.150.130">
    <property type="match status" value="1"/>
</dbReference>
<dbReference type="InterPro" id="IPR010998">
    <property type="entry name" value="Integrase_recombinase_N"/>
</dbReference>
<evidence type="ECO:0000313" key="8">
    <source>
        <dbReference type="EMBL" id="MDT2759315.1"/>
    </source>
</evidence>
<comment type="caution">
    <text evidence="8">The sequence shown here is derived from an EMBL/GenBank/DDBJ whole genome shotgun (WGS) entry which is preliminary data.</text>
</comment>
<keyword evidence="4" id="KW-0233">DNA recombination</keyword>
<dbReference type="InterPro" id="IPR011010">
    <property type="entry name" value="DNA_brk_join_enz"/>
</dbReference>
<accession>A0ABU3F9G6</accession>
<evidence type="ECO:0000313" key="9">
    <source>
        <dbReference type="Proteomes" id="UP001181046"/>
    </source>
</evidence>
<feature type="domain" description="Tyr recombinase" evidence="6">
    <location>
        <begin position="175"/>
        <end position="373"/>
    </location>
</feature>
<dbReference type="PANTHER" id="PTHR30349">
    <property type="entry name" value="PHAGE INTEGRASE-RELATED"/>
    <property type="match status" value="1"/>
</dbReference>
<evidence type="ECO:0000256" key="3">
    <source>
        <dbReference type="ARBA" id="ARBA00023125"/>
    </source>
</evidence>
<dbReference type="Pfam" id="PF00589">
    <property type="entry name" value="Phage_integrase"/>
    <property type="match status" value="1"/>
</dbReference>
<evidence type="ECO:0000256" key="4">
    <source>
        <dbReference type="ARBA" id="ARBA00023172"/>
    </source>
</evidence>
<dbReference type="InterPro" id="IPR013762">
    <property type="entry name" value="Integrase-like_cat_sf"/>
</dbReference>
<feature type="domain" description="Core-binding (CB)" evidence="7">
    <location>
        <begin position="58"/>
        <end position="147"/>
    </location>
</feature>
<dbReference type="CDD" id="cd01189">
    <property type="entry name" value="INT_ICEBs1_C_like"/>
    <property type="match status" value="1"/>
</dbReference>
<evidence type="ECO:0000256" key="1">
    <source>
        <dbReference type="ARBA" id="ARBA00008857"/>
    </source>
</evidence>
<dbReference type="RefSeq" id="WP_311829794.1">
    <property type="nucleotide sequence ID" value="NZ_JARQAJ010000003.1"/>
</dbReference>
<gene>
    <name evidence="8" type="ORF">P7H27_06015</name>
</gene>
<keyword evidence="3 5" id="KW-0238">DNA-binding</keyword>
<name>A0ABU3F9G6_9ENTE</name>
<dbReference type="InterPro" id="IPR044068">
    <property type="entry name" value="CB"/>
</dbReference>
<protein>
    <submittedName>
        <fullName evidence="8">Tyrosine-type recombinase/integrase</fullName>
    </submittedName>
</protein>
<dbReference type="Proteomes" id="UP001181046">
    <property type="component" value="Unassembled WGS sequence"/>
</dbReference>
<reference evidence="8" key="1">
    <citation type="submission" date="2023-03" db="EMBL/GenBank/DDBJ databases">
        <authorList>
            <person name="Shen W."/>
            <person name="Cai J."/>
        </authorList>
    </citation>
    <scope>NUCLEOTIDE SEQUENCE</scope>
    <source>
        <strain evidence="8">P66-3</strain>
    </source>
</reference>
<evidence type="ECO:0000256" key="5">
    <source>
        <dbReference type="PROSITE-ProRule" id="PRU01248"/>
    </source>
</evidence>
<dbReference type="PANTHER" id="PTHR30349:SF64">
    <property type="entry name" value="PROPHAGE INTEGRASE INTD-RELATED"/>
    <property type="match status" value="1"/>
</dbReference>
<dbReference type="InterPro" id="IPR004107">
    <property type="entry name" value="Integrase_SAM-like_N"/>
</dbReference>
<evidence type="ECO:0000259" key="6">
    <source>
        <dbReference type="PROSITE" id="PS51898"/>
    </source>
</evidence>
<organism evidence="8 9">
    <name type="scientific">Enterococcus xiangfangensis</name>
    <dbReference type="NCBI Taxonomy" id="1296537"/>
    <lineage>
        <taxon>Bacteria</taxon>
        <taxon>Bacillati</taxon>
        <taxon>Bacillota</taxon>
        <taxon>Bacilli</taxon>
        <taxon>Lactobacillales</taxon>
        <taxon>Enterococcaceae</taxon>
        <taxon>Enterococcus</taxon>
    </lineage>
</organism>
<comment type="similarity">
    <text evidence="1">Belongs to the 'phage' integrase family.</text>
</comment>
<evidence type="ECO:0000256" key="2">
    <source>
        <dbReference type="ARBA" id="ARBA00022908"/>
    </source>
</evidence>
<keyword evidence="9" id="KW-1185">Reference proteome</keyword>
<dbReference type="PROSITE" id="PS51900">
    <property type="entry name" value="CB"/>
    <property type="match status" value="1"/>
</dbReference>
<evidence type="ECO:0000259" key="7">
    <source>
        <dbReference type="PROSITE" id="PS51900"/>
    </source>
</evidence>
<dbReference type="Pfam" id="PF14659">
    <property type="entry name" value="Phage_int_SAM_3"/>
    <property type="match status" value="1"/>
</dbReference>
<proteinExistence type="inferred from homology"/>
<dbReference type="SUPFAM" id="SSF56349">
    <property type="entry name" value="DNA breaking-rejoining enzymes"/>
    <property type="match status" value="1"/>
</dbReference>
<sequence length="385" mass="44683">MEGSVRKRGDKWYYSFEGAKVNGKRQRIERPGGYTKAEAQDALRKAIKNYEDGEQIDLSNVSVADYFDYWHKNYVEKNLKLNTQNNYRNIIEKYIKTEIGKYKLRSIGPARLQELVDKLPEGFENPLAKHTVEIVVTVLKGGFKRAVYPWQLLNSNPSVYIEMPKYDQRTKQTREDLKIIAVEQYFELLEKFPPSSPFHSPLVIAFHSGLRRGEVCGLQWSDISFENKTLSVERTMLNVKNGDFILGTPKTQSSYRTISIDDGLIDELKMARKDQMEQKIRYGKYYFDSPFVCTKQNGEPVTPNSIKYYAGTVKKTLGFDFNFHSLRHTHATMLLEDGAKPKAVQERLGHSRISTTMDKYIHITKKMKTETVDIFSERLRRAKNQ</sequence>
<dbReference type="PROSITE" id="PS51898">
    <property type="entry name" value="TYR_RECOMBINASE"/>
    <property type="match status" value="1"/>
</dbReference>